<organism evidence="6 7">
    <name type="scientific">Fraxinus pennsylvanica</name>
    <dbReference type="NCBI Taxonomy" id="56036"/>
    <lineage>
        <taxon>Eukaryota</taxon>
        <taxon>Viridiplantae</taxon>
        <taxon>Streptophyta</taxon>
        <taxon>Embryophyta</taxon>
        <taxon>Tracheophyta</taxon>
        <taxon>Spermatophyta</taxon>
        <taxon>Magnoliopsida</taxon>
        <taxon>eudicotyledons</taxon>
        <taxon>Gunneridae</taxon>
        <taxon>Pentapetalae</taxon>
        <taxon>asterids</taxon>
        <taxon>lamiids</taxon>
        <taxon>Lamiales</taxon>
        <taxon>Oleaceae</taxon>
        <taxon>Oleeae</taxon>
        <taxon>Fraxinus</taxon>
    </lineage>
</organism>
<dbReference type="PROSITE" id="PS50096">
    <property type="entry name" value="IQ"/>
    <property type="match status" value="2"/>
</dbReference>
<feature type="region of interest" description="Disordered" evidence="4">
    <location>
        <begin position="223"/>
        <end position="245"/>
    </location>
</feature>
<feature type="region of interest" description="Disordered" evidence="4">
    <location>
        <begin position="1"/>
        <end position="51"/>
    </location>
</feature>
<evidence type="ECO:0000256" key="3">
    <source>
        <dbReference type="ARBA" id="ARBA00024378"/>
    </source>
</evidence>
<evidence type="ECO:0000256" key="1">
    <source>
        <dbReference type="ARBA" id="ARBA00022860"/>
    </source>
</evidence>
<dbReference type="InterPro" id="IPR000048">
    <property type="entry name" value="IQ_motif_EF-hand-BS"/>
</dbReference>
<evidence type="ECO:0000313" key="6">
    <source>
        <dbReference type="EMBL" id="CAI9771898.1"/>
    </source>
</evidence>
<dbReference type="Proteomes" id="UP000834106">
    <property type="component" value="Chromosome 12"/>
</dbReference>
<feature type="domain" description="DUF4005" evidence="5">
    <location>
        <begin position="356"/>
        <end position="413"/>
    </location>
</feature>
<dbReference type="AlphaFoldDB" id="A0AAD2E0R2"/>
<evidence type="ECO:0000313" key="7">
    <source>
        <dbReference type="Proteomes" id="UP000834106"/>
    </source>
</evidence>
<evidence type="ECO:0000259" key="5">
    <source>
        <dbReference type="Pfam" id="PF13178"/>
    </source>
</evidence>
<sequence>MGKTSKWFRSLLGSKKSLPEPSPATSSPPQAEAGKEKKKSKWGLVKLSDTSSQRSILGSQFKNDEDSSASPYGEALDANKHAIAVAAATAAVAEAALAAAQAAAEVVRLTSGDASSRSALAYVSHGGGSDRRRVFAAVKIQSEFRAYLARRALRALKGLVKLQALVRGHIVRKQSAHMLRRMQAMARIQARASAHRAYVSEPSNPAIKFSGSHHPGITNHRNYEWRPSSAKHDDPILKKSGSRSHMNMGSLKLDSNWLDHWMEECAWNNYKDTSLKTGCGDDERSDKILEIDTWKPRLNSRQSDRMFHTTQRTSVWNENGQNYAKPDFSFSKNAVKFQKPNPSISSEEVTSLRPSSSRSRRGPFTPARSECSKGKFSDNIGHPNYMTNTESFRAKVRSQSAPRQRMQLEDHGMSMKFSRGPWDFDTISEKGSTLSTNYKSRTYLYSGQVNRQQTPIRGAAVGFSSSYGYGP</sequence>
<evidence type="ECO:0000256" key="2">
    <source>
        <dbReference type="ARBA" id="ARBA00024341"/>
    </source>
</evidence>
<protein>
    <recommendedName>
        <fullName evidence="5">DUF4005 domain-containing protein</fullName>
    </recommendedName>
</protein>
<proteinExistence type="inferred from homology"/>
<dbReference type="Pfam" id="PF00612">
    <property type="entry name" value="IQ"/>
    <property type="match status" value="2"/>
</dbReference>
<dbReference type="CDD" id="cd23767">
    <property type="entry name" value="IQCD"/>
    <property type="match status" value="1"/>
</dbReference>
<dbReference type="InterPro" id="IPR025064">
    <property type="entry name" value="DUF4005"/>
</dbReference>
<dbReference type="GO" id="GO:0005516">
    <property type="term" value="F:calmodulin binding"/>
    <property type="evidence" value="ECO:0007669"/>
    <property type="project" value="UniProtKB-KW"/>
</dbReference>
<evidence type="ECO:0000256" key="4">
    <source>
        <dbReference type="SAM" id="MobiDB-lite"/>
    </source>
</evidence>
<comment type="similarity">
    <text evidence="2">Belongs to the IQD family.</text>
</comment>
<reference evidence="6" key="1">
    <citation type="submission" date="2023-05" db="EMBL/GenBank/DDBJ databases">
        <authorList>
            <person name="Huff M."/>
        </authorList>
    </citation>
    <scope>NUCLEOTIDE SEQUENCE</scope>
</reference>
<gene>
    <name evidence="6" type="ORF">FPE_LOCUS19328</name>
</gene>
<name>A0AAD2E0R2_9LAMI</name>
<feature type="compositionally biased region" description="Polar residues" evidence="4">
    <location>
        <begin position="340"/>
        <end position="349"/>
    </location>
</feature>
<comment type="subunit">
    <text evidence="3">Binds to multiple calmodulin (CaM) in the presence of Ca(2+) and CaM-like proteins.</text>
</comment>
<dbReference type="PANTHER" id="PTHR32295:SF174">
    <property type="entry name" value="PROTEIN IQ-DOMAIN 24"/>
    <property type="match status" value="1"/>
</dbReference>
<keyword evidence="1" id="KW-0112">Calmodulin-binding</keyword>
<dbReference type="Pfam" id="PF13178">
    <property type="entry name" value="DUF4005"/>
    <property type="match status" value="1"/>
</dbReference>
<dbReference type="Gene3D" id="1.20.5.190">
    <property type="match status" value="1"/>
</dbReference>
<feature type="region of interest" description="Disordered" evidence="4">
    <location>
        <begin position="338"/>
        <end position="385"/>
    </location>
</feature>
<dbReference type="PANTHER" id="PTHR32295">
    <property type="entry name" value="IQ-DOMAIN 5-RELATED"/>
    <property type="match status" value="1"/>
</dbReference>
<accession>A0AAD2E0R2</accession>
<keyword evidence="7" id="KW-1185">Reference proteome</keyword>
<dbReference type="EMBL" id="OU503047">
    <property type="protein sequence ID" value="CAI9771898.1"/>
    <property type="molecule type" value="Genomic_DNA"/>
</dbReference>